<dbReference type="InterPro" id="IPR017552">
    <property type="entry name" value="PHI/rmpB"/>
</dbReference>
<sequence>MGLINKHMESASKKLDKDEVEVFVEKILKSKRVFLVGAGRSGLMAKAFAMRLMHLDRDVHVIGETITPSVREDDILIAVSGSGETTFVVSAAEMGKNIGVEVVGVTSYPDSTLGKLANHIVVLPGRVETAEKKDYIDRQVSGEYESLTPMGTLFEQTALAFFDGVIACLMKKLGKKEIDLKEKHATIE</sequence>
<accession>A0A133V8R2</accession>
<dbReference type="InterPro" id="IPR046348">
    <property type="entry name" value="SIS_dom_sf"/>
</dbReference>
<dbReference type="Pfam" id="PF01380">
    <property type="entry name" value="SIS"/>
    <property type="match status" value="1"/>
</dbReference>
<dbReference type="CDD" id="cd05005">
    <property type="entry name" value="SIS_PHI"/>
    <property type="match status" value="1"/>
</dbReference>
<keyword evidence="3" id="KW-0413">Isomerase</keyword>
<dbReference type="Proteomes" id="UP000070400">
    <property type="component" value="Unassembled WGS sequence"/>
</dbReference>
<dbReference type="GO" id="GO:0016853">
    <property type="term" value="F:isomerase activity"/>
    <property type="evidence" value="ECO:0007669"/>
    <property type="project" value="UniProtKB-KW"/>
</dbReference>
<keyword evidence="4" id="KW-1185">Reference proteome</keyword>
<feature type="domain" description="SIS" evidence="2">
    <location>
        <begin position="23"/>
        <end position="175"/>
    </location>
</feature>
<dbReference type="PANTHER" id="PTHR43443">
    <property type="entry name" value="3-HEXULOSE-6-PHOSPHATE ISOMERASE"/>
    <property type="match status" value="1"/>
</dbReference>
<reference evidence="3 4" key="1">
    <citation type="journal article" date="2016" name="Sci. Rep.">
        <title>Metabolic traits of an uncultured archaeal lineage -MSBL1- from brine pools of the Red Sea.</title>
        <authorList>
            <person name="Mwirichia R."/>
            <person name="Alam I."/>
            <person name="Rashid M."/>
            <person name="Vinu M."/>
            <person name="Ba-Alawi W."/>
            <person name="Anthony Kamau A."/>
            <person name="Kamanda Ngugi D."/>
            <person name="Goker M."/>
            <person name="Klenk H.P."/>
            <person name="Bajic V."/>
            <person name="Stingl U."/>
        </authorList>
    </citation>
    <scope>NUCLEOTIDE SEQUENCE [LARGE SCALE GENOMIC DNA]</scope>
    <source>
        <strain evidence="3">SCGC-AAA261D19</strain>
    </source>
</reference>
<evidence type="ECO:0000313" key="4">
    <source>
        <dbReference type="Proteomes" id="UP000070400"/>
    </source>
</evidence>
<dbReference type="EMBL" id="LHXX01000003">
    <property type="protein sequence ID" value="KXB02824.1"/>
    <property type="molecule type" value="Genomic_DNA"/>
</dbReference>
<gene>
    <name evidence="3" type="ORF">AKJ43_00525</name>
</gene>
<evidence type="ECO:0000313" key="3">
    <source>
        <dbReference type="EMBL" id="KXB02824.1"/>
    </source>
</evidence>
<name>A0A133V8R2_9EURY</name>
<dbReference type="SUPFAM" id="SSF53697">
    <property type="entry name" value="SIS domain"/>
    <property type="match status" value="1"/>
</dbReference>
<comment type="caution">
    <text evidence="3">The sequence shown here is derived from an EMBL/GenBank/DDBJ whole genome shotgun (WGS) entry which is preliminary data.</text>
</comment>
<dbReference type="Gene3D" id="3.40.50.10490">
    <property type="entry name" value="Glucose-6-phosphate isomerase like protein, domain 1"/>
    <property type="match status" value="1"/>
</dbReference>
<dbReference type="PATRIC" id="fig|1698273.3.peg.312"/>
<comment type="similarity">
    <text evidence="1">Belongs to the SIS family. PHI subfamily.</text>
</comment>
<dbReference type="InterPro" id="IPR001347">
    <property type="entry name" value="SIS_dom"/>
</dbReference>
<protein>
    <submittedName>
        <fullName evidence="3">6-phospho 3-hexuloisomerase</fullName>
    </submittedName>
</protein>
<organism evidence="3 4">
    <name type="scientific">candidate division MSBL1 archaeon SCGC-AAA261D19</name>
    <dbReference type="NCBI Taxonomy" id="1698273"/>
    <lineage>
        <taxon>Archaea</taxon>
        <taxon>Methanobacteriati</taxon>
        <taxon>Methanobacteriota</taxon>
        <taxon>candidate division MSBL1</taxon>
    </lineage>
</organism>
<dbReference type="GO" id="GO:0097367">
    <property type="term" value="F:carbohydrate derivative binding"/>
    <property type="evidence" value="ECO:0007669"/>
    <property type="project" value="InterPro"/>
</dbReference>
<dbReference type="NCBIfam" id="TIGR03127">
    <property type="entry name" value="RuMP_HxlB"/>
    <property type="match status" value="1"/>
</dbReference>
<dbReference type="GO" id="GO:1901135">
    <property type="term" value="P:carbohydrate derivative metabolic process"/>
    <property type="evidence" value="ECO:0007669"/>
    <property type="project" value="InterPro"/>
</dbReference>
<dbReference type="PANTHER" id="PTHR43443:SF1">
    <property type="entry name" value="3-HEXULOSE-6-PHOSPHATE ISOMERASE"/>
    <property type="match status" value="1"/>
</dbReference>
<evidence type="ECO:0000259" key="2">
    <source>
        <dbReference type="PROSITE" id="PS51464"/>
    </source>
</evidence>
<evidence type="ECO:0000256" key="1">
    <source>
        <dbReference type="ARBA" id="ARBA00009235"/>
    </source>
</evidence>
<dbReference type="PROSITE" id="PS51464">
    <property type="entry name" value="SIS"/>
    <property type="match status" value="1"/>
</dbReference>
<dbReference type="AlphaFoldDB" id="A0A133V8R2"/>
<proteinExistence type="inferred from homology"/>